<sequence length="336" mass="37887">MGLKDVKHEKASRSGRLWCMVVALVLGLRTAGACTVLELTGAGFAANAVHVLHAYTLFAHNNGTMYINSTAFEYKCSSVGGWHDFFTFDDLNGTVADIASMPPGESCARYEFHDIDLMLHTWSYSWWLVDQAAAKKIWKFNDWVKDQLEPVMEELHELPAPRMAFHIRGGDKLSEDVQLARTTTTPQDFISSLAEARPHLKGGTCILVGDDQKWIREATELAVARFGCRPFSKTLFHIPTGGSHDQETFNHERFETKCAGTLQFILDIELLTHADYFVGTTNSGLPHVVEVLRFAVYNKDRATFVDASLQHQDWHARMRRFWAPTEGPARRLLSAR</sequence>
<protein>
    <submittedName>
        <fullName evidence="1">Uncharacterized protein</fullName>
    </submittedName>
</protein>
<dbReference type="Gene3D" id="3.40.50.11350">
    <property type="match status" value="1"/>
</dbReference>
<accession>A0AAV1IF05</accession>
<proteinExistence type="predicted"/>
<comment type="caution">
    <text evidence="1">The sequence shown here is derived from an EMBL/GenBank/DDBJ whole genome shotgun (WGS) entry which is preliminary data.</text>
</comment>
<dbReference type="EMBL" id="CAUYUE010000010">
    <property type="protein sequence ID" value="CAK0784565.1"/>
    <property type="molecule type" value="Genomic_DNA"/>
</dbReference>
<evidence type="ECO:0000313" key="2">
    <source>
        <dbReference type="Proteomes" id="UP001314263"/>
    </source>
</evidence>
<evidence type="ECO:0000313" key="1">
    <source>
        <dbReference type="EMBL" id="CAK0784565.1"/>
    </source>
</evidence>
<dbReference type="AlphaFoldDB" id="A0AAV1IF05"/>
<gene>
    <name evidence="1" type="ORF">CVIRNUC_007769</name>
</gene>
<keyword evidence="2" id="KW-1185">Reference proteome</keyword>
<dbReference type="Proteomes" id="UP001314263">
    <property type="component" value="Unassembled WGS sequence"/>
</dbReference>
<reference evidence="1 2" key="1">
    <citation type="submission" date="2023-10" db="EMBL/GenBank/DDBJ databases">
        <authorList>
            <person name="Maclean D."/>
            <person name="Macfadyen A."/>
        </authorList>
    </citation>
    <scope>NUCLEOTIDE SEQUENCE [LARGE SCALE GENOMIC DNA]</scope>
</reference>
<organism evidence="1 2">
    <name type="scientific">Coccomyxa viridis</name>
    <dbReference type="NCBI Taxonomy" id="1274662"/>
    <lineage>
        <taxon>Eukaryota</taxon>
        <taxon>Viridiplantae</taxon>
        <taxon>Chlorophyta</taxon>
        <taxon>core chlorophytes</taxon>
        <taxon>Trebouxiophyceae</taxon>
        <taxon>Trebouxiophyceae incertae sedis</taxon>
        <taxon>Coccomyxaceae</taxon>
        <taxon>Coccomyxa</taxon>
    </lineage>
</organism>
<name>A0AAV1IF05_9CHLO</name>